<sequence>MNTTAVQNLACLQWDGVTAKGPVIETNGAVLCLLPGADNSLLIGGAFTEVSGEVRAGLARVVESDGARLDFEFAPKFDGEVRCLLADGDGVLVGGNFIRVNGQRRAGVVRLLMNGEVDPAFDAKLEGEEGVAVNAMARQPDGKIVLGGLFDMAGKQAVANLARLYPSGVLDTRFLGSADGEVHAIGVQASSHIVIGGDFLNVSAHPAAKLARLNRQGDFTQTLEGLDERVSTISIQADGRVLAGGRFGSLASSKNGVFLRLSAELQVEKTDPFITGEVTCCMPQSDGRILVGGSFDVADNRPSYGLARLDSNMRADTSVGSRTGVTGSIATAVQLPDEKLLFTGPFTRLGASTVPPLVRTDSNVVLDTTFKNPSLGTGLTGIQVLRDQRLFVFGYMESSSHPGIVRLQSSGLLDQSFKTSFSGPAPLVVNAIADQANDRLLLGGNFTHINQVPRSMIGRVSSTGGSDQNSIPVLEGAPTEFLTSPSGELTIGGGIPAVGETPARAFLRRYDVKGNIVASYQSENGGKVNGLCRLPDGKTLVWGLRPLGGEANMVRLGLNGKPESFSPSFNGEVRSVSVQADGSMLVLGAFTTYRSGGSGWSTPDGFVHVGPDFRSRNNVPVTALSPPGLGRAGLVQTDGKFLFWGGFTSTKGSRLGLARLSTVVPASQELGLGAGESWSRIAWQRSGSAPEVERVWFSSSTNGTTYGTASEGRWVHGRWEWEKYSLPSKTPVWIRAEGRVPSSGGGDAGGLVQSIRQVFLEGEIDVAEGENSLISGSGDEINFGGQIQGVPPLRRTFTITNRGNDWLRLGEPVVPQGFIAGALSASQLAPGDQATIEVTSDLSRAGVWTGELVIPSDDIDESEFVTSLKSEALTPLRTILLKPQTVLNRKTGLREQVIRVRNAAGITYTSFRVIVSGLPQGVEIRNANSELLPDGSYVIVVDQALGAFGNMDLKLEYSFPKKTPARLVPRITAEAILETAGE</sequence>
<name>A0ABU9B2B5_9BACT</name>
<dbReference type="InterPro" id="IPR013431">
    <property type="entry name" value="Delta_60_rpt"/>
</dbReference>
<protein>
    <recommendedName>
        <fullName evidence="3">Delta-60 repeat protein</fullName>
    </recommendedName>
</protein>
<gene>
    <name evidence="1" type="ORF">WKV53_25060</name>
</gene>
<proteinExistence type="predicted"/>
<evidence type="ECO:0000313" key="2">
    <source>
        <dbReference type="Proteomes" id="UP001371305"/>
    </source>
</evidence>
<dbReference type="SUPFAM" id="SSF50969">
    <property type="entry name" value="YVTN repeat-like/Quinoprotein amine dehydrogenase"/>
    <property type="match status" value="1"/>
</dbReference>
<dbReference type="Pfam" id="PF17164">
    <property type="entry name" value="DUF5122"/>
    <property type="match status" value="5"/>
</dbReference>
<reference evidence="1 2" key="1">
    <citation type="submission" date="2024-04" db="EMBL/GenBank/DDBJ databases">
        <title>Luteolibacter sp. isolated from soil.</title>
        <authorList>
            <person name="An J."/>
        </authorList>
    </citation>
    <scope>NUCLEOTIDE SEQUENCE [LARGE SCALE GENOMIC DNA]</scope>
    <source>
        <strain evidence="1 2">Y139</strain>
    </source>
</reference>
<dbReference type="NCBIfam" id="TIGR02608">
    <property type="entry name" value="delta_60_rpt"/>
    <property type="match status" value="2"/>
</dbReference>
<evidence type="ECO:0008006" key="3">
    <source>
        <dbReference type="Google" id="ProtNLM"/>
    </source>
</evidence>
<dbReference type="PANTHER" id="PTHR31778:SF2">
    <property type="entry name" value="BUD SITE SELECTION PROTEIN RAX2"/>
    <property type="match status" value="1"/>
</dbReference>
<dbReference type="InterPro" id="IPR013783">
    <property type="entry name" value="Ig-like_fold"/>
</dbReference>
<dbReference type="PANTHER" id="PTHR31778">
    <property type="entry name" value="BUD SITE SELECTION PROTEIN RAX2"/>
    <property type="match status" value="1"/>
</dbReference>
<comment type="caution">
    <text evidence="1">The sequence shown here is derived from an EMBL/GenBank/DDBJ whole genome shotgun (WGS) entry which is preliminary data.</text>
</comment>
<dbReference type="Proteomes" id="UP001371305">
    <property type="component" value="Unassembled WGS sequence"/>
</dbReference>
<organism evidence="1 2">
    <name type="scientific">Luteolibacter soli</name>
    <dbReference type="NCBI Taxonomy" id="3135280"/>
    <lineage>
        <taxon>Bacteria</taxon>
        <taxon>Pseudomonadati</taxon>
        <taxon>Verrucomicrobiota</taxon>
        <taxon>Verrucomicrobiia</taxon>
        <taxon>Verrucomicrobiales</taxon>
        <taxon>Verrucomicrobiaceae</taxon>
        <taxon>Luteolibacter</taxon>
    </lineage>
</organism>
<evidence type="ECO:0000313" key="1">
    <source>
        <dbReference type="EMBL" id="MEK7953810.1"/>
    </source>
</evidence>
<dbReference type="RefSeq" id="WP_341407575.1">
    <property type="nucleotide sequence ID" value="NZ_JBBUKT010000013.1"/>
</dbReference>
<accession>A0ABU9B2B5</accession>
<keyword evidence="2" id="KW-1185">Reference proteome</keyword>
<dbReference type="EMBL" id="JBBUKT010000013">
    <property type="protein sequence ID" value="MEK7953810.1"/>
    <property type="molecule type" value="Genomic_DNA"/>
</dbReference>
<dbReference type="Gene3D" id="2.80.10.50">
    <property type="match status" value="3"/>
</dbReference>
<dbReference type="SUPFAM" id="SSF63829">
    <property type="entry name" value="Calcium-dependent phosphotriesterase"/>
    <property type="match status" value="1"/>
</dbReference>
<dbReference type="Gene3D" id="2.60.40.10">
    <property type="entry name" value="Immunoglobulins"/>
    <property type="match status" value="1"/>
</dbReference>
<dbReference type="InterPro" id="IPR011044">
    <property type="entry name" value="Quino_amine_DH_bsu"/>
</dbReference>